<dbReference type="OrthoDB" id="2087832at2"/>
<sequence>MSKHFRIHVRHAGTADHGWSEEYTKDVVDHESWARETIRNFNAGLRPGECARELLRVELINSTARPIAHAWSKQNLVTVDHHRLPFDRMQCTQCGITGKRYGLGVGGITRDSAFRAKVYARCDTTQEHVEKRRAKAASGHGEG</sequence>
<gene>
    <name evidence="1" type="ORF">B1806_09395</name>
</gene>
<evidence type="ECO:0000313" key="2">
    <source>
        <dbReference type="Proteomes" id="UP000307749"/>
    </source>
</evidence>
<dbReference type="AlphaFoldDB" id="A0A4S3KPP8"/>
<dbReference type="EMBL" id="MWQO01000033">
    <property type="protein sequence ID" value="THD10074.1"/>
    <property type="molecule type" value="Genomic_DNA"/>
</dbReference>
<dbReference type="RefSeq" id="WP_081130167.1">
    <property type="nucleotide sequence ID" value="NZ_LDOS01000005.1"/>
</dbReference>
<dbReference type="STRING" id="993689.GCA_002077135_00104"/>
<name>A0A4S3KPP8_9GAMM</name>
<organism evidence="1 2">
    <name type="scientific">Metallibacterium scheffleri</name>
    <dbReference type="NCBI Taxonomy" id="993689"/>
    <lineage>
        <taxon>Bacteria</taxon>
        <taxon>Pseudomonadati</taxon>
        <taxon>Pseudomonadota</taxon>
        <taxon>Gammaproteobacteria</taxon>
        <taxon>Lysobacterales</taxon>
        <taxon>Rhodanobacteraceae</taxon>
        <taxon>Metallibacterium</taxon>
    </lineage>
</organism>
<comment type="caution">
    <text evidence="1">The sequence shown here is derived from an EMBL/GenBank/DDBJ whole genome shotgun (WGS) entry which is preliminary data.</text>
</comment>
<reference evidence="1 2" key="1">
    <citation type="submission" date="2017-02" db="EMBL/GenBank/DDBJ databases">
        <title>Whole genome sequencing of Metallibacterium scheffleri DSM 24874 (T).</title>
        <authorList>
            <person name="Kumar S."/>
            <person name="Patil P."/>
            <person name="Patil P.B."/>
        </authorList>
    </citation>
    <scope>NUCLEOTIDE SEQUENCE [LARGE SCALE GENOMIC DNA]</scope>
    <source>
        <strain evidence="1 2">DSM 24874</strain>
    </source>
</reference>
<protein>
    <submittedName>
        <fullName evidence="1">Uncharacterized protein</fullName>
    </submittedName>
</protein>
<keyword evidence="2" id="KW-1185">Reference proteome</keyword>
<dbReference type="Proteomes" id="UP000307749">
    <property type="component" value="Unassembled WGS sequence"/>
</dbReference>
<accession>A0A4S3KPP8</accession>
<evidence type="ECO:0000313" key="1">
    <source>
        <dbReference type="EMBL" id="THD10074.1"/>
    </source>
</evidence>
<proteinExistence type="predicted"/>